<dbReference type="EMBL" id="FNUG01000002">
    <property type="protein sequence ID" value="SEE86051.1"/>
    <property type="molecule type" value="Genomic_DNA"/>
</dbReference>
<keyword evidence="3" id="KW-1185">Reference proteome</keyword>
<dbReference type="OrthoDB" id="1099888at2"/>
<keyword evidence="1" id="KW-1133">Transmembrane helix</keyword>
<evidence type="ECO:0008006" key="4">
    <source>
        <dbReference type="Google" id="ProtNLM"/>
    </source>
</evidence>
<protein>
    <recommendedName>
        <fullName evidence="4">DUF4190 domain-containing protein</fullName>
    </recommendedName>
</protein>
<sequence length="112" mass="12282">MERQVLPNSTLILVFGILSILTCCCYGIIGLIFGIIALIMAKKAKQIYMAEPELYKGYNNVKSGKILAIIGIVLSAIYLIGTIIAFAYYGIEGLQEMQEEMMREYGGGGADF</sequence>
<dbReference type="RefSeq" id="WP_093112915.1">
    <property type="nucleotide sequence ID" value="NZ_FNGG01000002.1"/>
</dbReference>
<dbReference type="InterPro" id="IPR011655">
    <property type="entry name" value="MpPF26"/>
</dbReference>
<keyword evidence="1" id="KW-0472">Membrane</keyword>
<accession>A0A1H5MBJ0</accession>
<dbReference type="Proteomes" id="UP000199448">
    <property type="component" value="Unassembled WGS sequence"/>
</dbReference>
<reference evidence="2 3" key="1">
    <citation type="submission" date="2016-10" db="EMBL/GenBank/DDBJ databases">
        <authorList>
            <person name="de Groot N.N."/>
        </authorList>
    </citation>
    <scope>NUCLEOTIDE SEQUENCE [LARGE SCALE GENOMIC DNA]</scope>
    <source>
        <strain evidence="2 3">DSM 23553</strain>
    </source>
</reference>
<proteinExistence type="predicted"/>
<feature type="transmembrane region" description="Helical" evidence="1">
    <location>
        <begin position="12"/>
        <end position="39"/>
    </location>
</feature>
<dbReference type="STRING" id="390640.SAMN04488034_102628"/>
<keyword evidence="1" id="KW-0812">Transmembrane</keyword>
<evidence type="ECO:0000256" key="1">
    <source>
        <dbReference type="SAM" id="Phobius"/>
    </source>
</evidence>
<name>A0A1H5MBJ0_9FLAO</name>
<evidence type="ECO:0000313" key="2">
    <source>
        <dbReference type="EMBL" id="SEE86051.1"/>
    </source>
</evidence>
<gene>
    <name evidence="2" type="ORF">SAMN04488034_102628</name>
</gene>
<dbReference type="NCBIfam" id="NF040945">
    <property type="entry name" value="CCC_membrane"/>
    <property type="match status" value="1"/>
</dbReference>
<dbReference type="AlphaFoldDB" id="A0A1H5MBJ0"/>
<evidence type="ECO:0000313" key="3">
    <source>
        <dbReference type="Proteomes" id="UP000199448"/>
    </source>
</evidence>
<feature type="transmembrane region" description="Helical" evidence="1">
    <location>
        <begin position="66"/>
        <end position="91"/>
    </location>
</feature>
<dbReference type="Pfam" id="PF07666">
    <property type="entry name" value="MpPF26"/>
    <property type="match status" value="1"/>
</dbReference>
<organism evidence="2 3">
    <name type="scientific">Salinimicrobium catena</name>
    <dbReference type="NCBI Taxonomy" id="390640"/>
    <lineage>
        <taxon>Bacteria</taxon>
        <taxon>Pseudomonadati</taxon>
        <taxon>Bacteroidota</taxon>
        <taxon>Flavobacteriia</taxon>
        <taxon>Flavobacteriales</taxon>
        <taxon>Flavobacteriaceae</taxon>
        <taxon>Salinimicrobium</taxon>
    </lineage>
</organism>